<feature type="non-terminal residue" evidence="3">
    <location>
        <position position="605"/>
    </location>
</feature>
<dbReference type="Gene3D" id="3.80.10.10">
    <property type="entry name" value="Ribonuclease Inhibitor"/>
    <property type="match status" value="2"/>
</dbReference>
<evidence type="ECO:0000313" key="4">
    <source>
        <dbReference type="Proteomes" id="UP001057375"/>
    </source>
</evidence>
<evidence type="ECO:0008006" key="5">
    <source>
        <dbReference type="Google" id="ProtNLM"/>
    </source>
</evidence>
<proteinExistence type="predicted"/>
<evidence type="ECO:0000256" key="2">
    <source>
        <dbReference type="ARBA" id="ARBA00022737"/>
    </source>
</evidence>
<dbReference type="InterPro" id="IPR001611">
    <property type="entry name" value="Leu-rich_rpt"/>
</dbReference>
<keyword evidence="1" id="KW-0433">Leucine-rich repeat</keyword>
<protein>
    <recommendedName>
        <fullName evidence="5">EGF-like domain-containing protein</fullName>
    </recommendedName>
</protein>
<dbReference type="Proteomes" id="UP001057375">
    <property type="component" value="Unassembled WGS sequence"/>
</dbReference>
<evidence type="ECO:0000313" key="3">
    <source>
        <dbReference type="EMBL" id="GKT28580.1"/>
    </source>
</evidence>
<dbReference type="PROSITE" id="PS51450">
    <property type="entry name" value="LRR"/>
    <property type="match status" value="1"/>
</dbReference>
<evidence type="ECO:0000256" key="1">
    <source>
        <dbReference type="ARBA" id="ARBA00022614"/>
    </source>
</evidence>
<accession>A0ABQ5KBL3</accession>
<dbReference type="InterPro" id="IPR050333">
    <property type="entry name" value="SLRP"/>
</dbReference>
<gene>
    <name evidence="3" type="ORF">ADUPG1_000739</name>
</gene>
<keyword evidence="2" id="KW-0677">Repeat</keyword>
<reference evidence="3" key="1">
    <citation type="submission" date="2022-03" db="EMBL/GenBank/DDBJ databases">
        <title>Draft genome sequence of Aduncisulcus paluster, a free-living microaerophilic Fornicata.</title>
        <authorList>
            <person name="Yuyama I."/>
            <person name="Kume K."/>
            <person name="Tamura T."/>
            <person name="Inagaki Y."/>
            <person name="Hashimoto T."/>
        </authorList>
    </citation>
    <scope>NUCLEOTIDE SEQUENCE</scope>
    <source>
        <strain evidence="3">NY0171</strain>
    </source>
</reference>
<comment type="caution">
    <text evidence="3">The sequence shown here is derived from an EMBL/GenBank/DDBJ whole genome shotgun (WGS) entry which is preliminary data.</text>
</comment>
<feature type="non-terminal residue" evidence="3">
    <location>
        <position position="1"/>
    </location>
</feature>
<dbReference type="PANTHER" id="PTHR45712:SF22">
    <property type="entry name" value="INSULIN-LIKE GROWTH FACTOR-BINDING PROTEIN COMPLEX ACID LABILE SUBUNIT"/>
    <property type="match status" value="1"/>
</dbReference>
<dbReference type="PANTHER" id="PTHR45712">
    <property type="entry name" value="AGAP008170-PA"/>
    <property type="match status" value="1"/>
</dbReference>
<keyword evidence="4" id="KW-1185">Reference proteome</keyword>
<sequence length="605" mass="64258">SALYVFFPGANASSNPPSITSSSQDTSSCGFCSSSETAGDGAGDPVIHCSDTSSAASLSSNTICRKVWDWTETVEGADDGSGGVTTTTIYHEQWSVECNLYSYIADESSSSCVLYLDESDNYTPPASFPTCVESSMDNVKVECCDTNGTDTSCIEGWYGDVPSCISECPYYDSSVCGSHGSCDIGSHSCECESTDYMGSACQYVTFNDSDLESHICGLSGVTCSSDGHITMSELSTISVLNLADETDITDIRGLAYATGLTELDLSRSDYTDNLIWDLSELSDLTSLSSLDISGSNMSVDNSHGLDYLPSSITFLTLDNVDLIESPDFSALEDLVSLSMRENTASSPDSSSFPASLKNVDISGCTSFDLSSIPETIVEIYADGCDIAANADFTSFTALTTLSLNDNTEYDITESGLFPLSLTSFSANNTSISLLFQLVASMPNLTDLSLSNNNISDPSPLYALSSSSLWDSIDLSNNAICEDGTDDALNVLNNIFTSSSPDIVISVGTQDCHCSTDNPSLSDNKVCGETKPGSGVWYVVCASDSYTSYTSAVDFSCTQPDSSTMNCSGGCEYGYECRYLGDEVIDVDTFTTGECQQVIVDENLHD</sequence>
<organism evidence="3 4">
    <name type="scientific">Aduncisulcus paluster</name>
    <dbReference type="NCBI Taxonomy" id="2918883"/>
    <lineage>
        <taxon>Eukaryota</taxon>
        <taxon>Metamonada</taxon>
        <taxon>Carpediemonas-like organisms</taxon>
        <taxon>Aduncisulcus</taxon>
    </lineage>
</organism>
<dbReference type="EMBL" id="BQXS01000366">
    <property type="protein sequence ID" value="GKT28580.1"/>
    <property type="molecule type" value="Genomic_DNA"/>
</dbReference>
<dbReference type="SUPFAM" id="SSF52058">
    <property type="entry name" value="L domain-like"/>
    <property type="match status" value="1"/>
</dbReference>
<name>A0ABQ5KBL3_9EUKA</name>
<dbReference type="InterPro" id="IPR032675">
    <property type="entry name" value="LRR_dom_sf"/>
</dbReference>